<organism evidence="2 3">
    <name type="scientific">Plutella xylostella</name>
    <name type="common">Diamondback moth</name>
    <name type="synonym">Plutella maculipennis</name>
    <dbReference type="NCBI Taxonomy" id="51655"/>
    <lineage>
        <taxon>Eukaryota</taxon>
        <taxon>Metazoa</taxon>
        <taxon>Ecdysozoa</taxon>
        <taxon>Arthropoda</taxon>
        <taxon>Hexapoda</taxon>
        <taxon>Insecta</taxon>
        <taxon>Pterygota</taxon>
        <taxon>Neoptera</taxon>
        <taxon>Endopterygota</taxon>
        <taxon>Lepidoptera</taxon>
        <taxon>Glossata</taxon>
        <taxon>Ditrysia</taxon>
        <taxon>Yponomeutoidea</taxon>
        <taxon>Plutellidae</taxon>
        <taxon>Plutella</taxon>
    </lineage>
</organism>
<dbReference type="EMBL" id="JAHIBW010000010">
    <property type="protein sequence ID" value="KAG7306939.1"/>
    <property type="molecule type" value="Genomic_DNA"/>
</dbReference>
<sequence length="72" mass="8388">MSLDEQFKTVSDTVKNWSKKPSNDENLALYSLFKQANFGDVNIRECYTFTYMTVCNCVWVFDRICDGMSLPQ</sequence>
<feature type="domain" description="ACB" evidence="1">
    <location>
        <begin position="3"/>
        <end position="72"/>
    </location>
</feature>
<dbReference type="PRINTS" id="PR00689">
    <property type="entry name" value="ACOABINDINGP"/>
</dbReference>
<keyword evidence="3" id="KW-1185">Reference proteome</keyword>
<dbReference type="Pfam" id="PF00887">
    <property type="entry name" value="ACBP"/>
    <property type="match status" value="1"/>
</dbReference>
<dbReference type="InterPro" id="IPR000582">
    <property type="entry name" value="Acyl-CoA-binding_protein"/>
</dbReference>
<evidence type="ECO:0000313" key="3">
    <source>
        <dbReference type="Proteomes" id="UP000823941"/>
    </source>
</evidence>
<protein>
    <recommendedName>
        <fullName evidence="1">ACB domain-containing protein</fullName>
    </recommendedName>
</protein>
<dbReference type="InterPro" id="IPR014352">
    <property type="entry name" value="FERM/acyl-CoA-bd_prot_sf"/>
</dbReference>
<evidence type="ECO:0000313" key="2">
    <source>
        <dbReference type="EMBL" id="KAG7306939.1"/>
    </source>
</evidence>
<dbReference type="Gene3D" id="1.20.80.10">
    <property type="match status" value="1"/>
</dbReference>
<dbReference type="InterPro" id="IPR035984">
    <property type="entry name" value="Acyl-CoA-binding_sf"/>
</dbReference>
<proteinExistence type="predicted"/>
<dbReference type="SUPFAM" id="SSF47027">
    <property type="entry name" value="Acyl-CoA binding protein"/>
    <property type="match status" value="1"/>
</dbReference>
<comment type="caution">
    <text evidence="2">The sequence shown here is derived from an EMBL/GenBank/DDBJ whole genome shotgun (WGS) entry which is preliminary data.</text>
</comment>
<dbReference type="Proteomes" id="UP000823941">
    <property type="component" value="Chromosome 10"/>
</dbReference>
<evidence type="ECO:0000259" key="1">
    <source>
        <dbReference type="PROSITE" id="PS51228"/>
    </source>
</evidence>
<reference evidence="2 3" key="1">
    <citation type="submission" date="2021-06" db="EMBL/GenBank/DDBJ databases">
        <title>A haploid diamondback moth (Plutella xylostella L.) genome assembly resolves 31 chromosomes and identifies a diamide resistance mutation.</title>
        <authorList>
            <person name="Ward C.M."/>
            <person name="Perry K.D."/>
            <person name="Baker G."/>
            <person name="Powis K."/>
            <person name="Heckel D.G."/>
            <person name="Baxter S.W."/>
        </authorList>
    </citation>
    <scope>NUCLEOTIDE SEQUENCE [LARGE SCALE GENOMIC DNA]</scope>
    <source>
        <strain evidence="2 3">LV</strain>
        <tissue evidence="2">Single pupa</tissue>
    </source>
</reference>
<name>A0ABQ7QPF7_PLUXY</name>
<dbReference type="PROSITE" id="PS51228">
    <property type="entry name" value="ACB_2"/>
    <property type="match status" value="1"/>
</dbReference>
<accession>A0ABQ7QPF7</accession>
<gene>
    <name evidence="2" type="ORF">JYU34_007062</name>
</gene>